<sequence>MSTLPSGPLRAQPVLAGTGAADVLRGTDVGEALRGEGGDDYLFGGGGDDSLTGGLGRDVLDGGTGTNTFVYGNLLDSYRGSGENHADLIRHFADTGDNRIDLSALGFSFTGLGNGENHTLAVSVNDAGTRTYVKSYVADADGHRFEIAFEGDLSGYLTEDRFIFAAPSPLPTITGTSEADVLLGQNDSELIRGNAGDDYLSGGGGDDYLYGGDGDDVVIGGLGRDVLYGGSGANTFVYTHLTQSYHAGDDTAHTDRIQDFAASSDNRIDVSAMGFTGFGNGHAHTLDVVVNEAGTRTYLKSYAYDEGGDRFELAFEGDVSQYLTEGHMIFASTAQGTAAQQGSGPVLPATSVSLELLGVPEDHLANALA</sequence>
<protein>
    <recommendedName>
        <fullName evidence="6">Calcium-binding protein</fullName>
    </recommendedName>
</protein>
<evidence type="ECO:0000313" key="5">
    <source>
        <dbReference type="Proteomes" id="UP000746535"/>
    </source>
</evidence>
<evidence type="ECO:0000256" key="2">
    <source>
        <dbReference type="ARBA" id="ARBA00022525"/>
    </source>
</evidence>
<name>A0ABX0YA52_9PSED</name>
<dbReference type="Pfam" id="PF00353">
    <property type="entry name" value="HemolysinCabind"/>
    <property type="match status" value="3"/>
</dbReference>
<reference evidence="4 5" key="1">
    <citation type="submission" date="2020-03" db="EMBL/GenBank/DDBJ databases">
        <authorList>
            <person name="Wang L."/>
            <person name="He N."/>
            <person name="Li Y."/>
            <person name="Fang Y."/>
            <person name="Zhang F."/>
        </authorList>
    </citation>
    <scope>NUCLEOTIDE SEQUENCE [LARGE SCALE GENOMIC DNA]</scope>
    <source>
        <strain evidence="5">hsmgli-8</strain>
    </source>
</reference>
<dbReference type="SUPFAM" id="SSF51120">
    <property type="entry name" value="beta-Roll"/>
    <property type="match status" value="2"/>
</dbReference>
<dbReference type="InterPro" id="IPR001343">
    <property type="entry name" value="Hemolysn_Ca-bd"/>
</dbReference>
<proteinExistence type="predicted"/>
<evidence type="ECO:0000256" key="3">
    <source>
        <dbReference type="ARBA" id="ARBA00022837"/>
    </source>
</evidence>
<dbReference type="InterPro" id="IPR050557">
    <property type="entry name" value="RTX_toxin/Mannuronan_C5-epim"/>
</dbReference>
<dbReference type="Gene3D" id="2.150.10.10">
    <property type="entry name" value="Serralysin-like metalloprotease, C-terminal"/>
    <property type="match status" value="2"/>
</dbReference>
<dbReference type="PANTHER" id="PTHR38340">
    <property type="entry name" value="S-LAYER PROTEIN"/>
    <property type="match status" value="1"/>
</dbReference>
<gene>
    <name evidence="4" type="ORF">HBH25_04500</name>
</gene>
<accession>A0ABX0YA52</accession>
<comment type="subcellular location">
    <subcellularLocation>
        <location evidence="1">Secreted</location>
    </subcellularLocation>
</comment>
<keyword evidence="5" id="KW-1185">Reference proteome</keyword>
<dbReference type="InterPro" id="IPR011049">
    <property type="entry name" value="Serralysin-like_metalloprot_C"/>
</dbReference>
<dbReference type="PANTHER" id="PTHR38340:SF1">
    <property type="entry name" value="S-LAYER PROTEIN"/>
    <property type="match status" value="1"/>
</dbReference>
<evidence type="ECO:0008006" key="6">
    <source>
        <dbReference type="Google" id="ProtNLM"/>
    </source>
</evidence>
<keyword evidence="2" id="KW-0964">Secreted</keyword>
<dbReference type="EMBL" id="JAAVJI010000002">
    <property type="protein sequence ID" value="NJP00117.1"/>
    <property type="molecule type" value="Genomic_DNA"/>
</dbReference>
<dbReference type="PROSITE" id="PS00330">
    <property type="entry name" value="HEMOLYSIN_CALCIUM"/>
    <property type="match status" value="2"/>
</dbReference>
<evidence type="ECO:0000313" key="4">
    <source>
        <dbReference type="EMBL" id="NJP00117.1"/>
    </source>
</evidence>
<keyword evidence="3" id="KW-0106">Calcium</keyword>
<dbReference type="Proteomes" id="UP000746535">
    <property type="component" value="Unassembled WGS sequence"/>
</dbReference>
<comment type="caution">
    <text evidence="4">The sequence shown here is derived from an EMBL/GenBank/DDBJ whole genome shotgun (WGS) entry which is preliminary data.</text>
</comment>
<dbReference type="InterPro" id="IPR018511">
    <property type="entry name" value="Hemolysin-typ_Ca-bd_CS"/>
</dbReference>
<dbReference type="RefSeq" id="WP_168081958.1">
    <property type="nucleotide sequence ID" value="NZ_JAAVJI010000002.1"/>
</dbReference>
<evidence type="ECO:0000256" key="1">
    <source>
        <dbReference type="ARBA" id="ARBA00004613"/>
    </source>
</evidence>
<organism evidence="4 5">
    <name type="scientific">Pseudomonas quercus</name>
    <dbReference type="NCBI Taxonomy" id="2722792"/>
    <lineage>
        <taxon>Bacteria</taxon>
        <taxon>Pseudomonadati</taxon>
        <taxon>Pseudomonadota</taxon>
        <taxon>Gammaproteobacteria</taxon>
        <taxon>Pseudomonadales</taxon>
        <taxon>Pseudomonadaceae</taxon>
        <taxon>Pseudomonas</taxon>
    </lineage>
</organism>
<dbReference type="PRINTS" id="PR00313">
    <property type="entry name" value="CABNDNGRPT"/>
</dbReference>